<evidence type="ECO:0000256" key="2">
    <source>
        <dbReference type="ARBA" id="ARBA00006996"/>
    </source>
</evidence>
<dbReference type="InterPro" id="IPR039010">
    <property type="entry name" value="Synaptotagmin_SMP"/>
</dbReference>
<dbReference type="PROSITE" id="PS50004">
    <property type="entry name" value="C2"/>
    <property type="match status" value="2"/>
</dbReference>
<evidence type="ECO:0000256" key="10">
    <source>
        <dbReference type="ARBA" id="ARBA00023121"/>
    </source>
</evidence>
<evidence type="ECO:0000259" key="15">
    <source>
        <dbReference type="PROSITE" id="PS51847"/>
    </source>
</evidence>
<dbReference type="GO" id="GO:0046872">
    <property type="term" value="F:metal ion binding"/>
    <property type="evidence" value="ECO:0007669"/>
    <property type="project" value="UniProtKB-KW"/>
</dbReference>
<comment type="subcellular location">
    <subcellularLocation>
        <location evidence="1">Membrane</location>
        <topology evidence="1">Single-pass membrane protein</topology>
    </subcellularLocation>
</comment>
<proteinExistence type="inferred from homology"/>
<evidence type="ECO:0000256" key="5">
    <source>
        <dbReference type="ARBA" id="ARBA00022723"/>
    </source>
</evidence>
<dbReference type="Proteomes" id="UP000265515">
    <property type="component" value="Unassembled WGS sequence"/>
</dbReference>
<dbReference type="SMART" id="SM00239">
    <property type="entry name" value="C2"/>
    <property type="match status" value="2"/>
</dbReference>
<dbReference type="STRING" id="69332.A0A388JV42"/>
<keyword evidence="6" id="KW-0677">Repeat</keyword>
<dbReference type="InterPro" id="IPR035892">
    <property type="entry name" value="C2_domain_sf"/>
</dbReference>
<evidence type="ECO:0000256" key="7">
    <source>
        <dbReference type="ARBA" id="ARBA00022837"/>
    </source>
</evidence>
<dbReference type="GO" id="GO:0006869">
    <property type="term" value="P:lipid transport"/>
    <property type="evidence" value="ECO:0007669"/>
    <property type="project" value="UniProtKB-KW"/>
</dbReference>
<dbReference type="Pfam" id="PF00168">
    <property type="entry name" value="C2"/>
    <property type="match status" value="2"/>
</dbReference>
<accession>A0A388JV42</accession>
<dbReference type="Gramene" id="GBG61637">
    <property type="protein sequence ID" value="GBG61637"/>
    <property type="gene ID" value="CBR_g22435"/>
</dbReference>
<dbReference type="PANTHER" id="PTHR10774:SF188">
    <property type="entry name" value="SYNAPTOTAGMIN-2"/>
    <property type="match status" value="1"/>
</dbReference>
<gene>
    <name evidence="16" type="ORF">CBR_g22435</name>
</gene>
<keyword evidence="9" id="KW-0445">Lipid transport</keyword>
<dbReference type="InterPro" id="IPR000008">
    <property type="entry name" value="C2_dom"/>
</dbReference>
<keyword evidence="10" id="KW-0446">Lipid-binding</keyword>
<dbReference type="CDD" id="cd00030">
    <property type="entry name" value="C2"/>
    <property type="match status" value="1"/>
</dbReference>
<dbReference type="CDD" id="cd21677">
    <property type="entry name" value="SMP_SYT"/>
    <property type="match status" value="1"/>
</dbReference>
<feature type="region of interest" description="Disordered" evidence="12">
    <location>
        <begin position="618"/>
        <end position="649"/>
    </location>
</feature>
<keyword evidence="4 13" id="KW-0812">Transmembrane</keyword>
<keyword evidence="17" id="KW-1185">Reference proteome</keyword>
<dbReference type="AlphaFoldDB" id="A0A388JV42"/>
<evidence type="ECO:0000256" key="8">
    <source>
        <dbReference type="ARBA" id="ARBA00022989"/>
    </source>
</evidence>
<comment type="caution">
    <text evidence="16">The sequence shown here is derived from an EMBL/GenBank/DDBJ whole genome shotgun (WGS) entry which is preliminary data.</text>
</comment>
<evidence type="ECO:0000256" key="9">
    <source>
        <dbReference type="ARBA" id="ARBA00023055"/>
    </source>
</evidence>
<dbReference type="InterPro" id="IPR031468">
    <property type="entry name" value="SMP_LBD"/>
</dbReference>
<evidence type="ECO:0000313" key="16">
    <source>
        <dbReference type="EMBL" id="GBG61637.1"/>
    </source>
</evidence>
<dbReference type="EMBL" id="BFEA01000021">
    <property type="protein sequence ID" value="GBG61637.1"/>
    <property type="molecule type" value="Genomic_DNA"/>
</dbReference>
<sequence length="649" mass="71435">MGLFSFVFSILGFGVGLLAGLIIGYFGFIYKLPTDVKKADVKAVVDVDEKVLKRMLPEIPLWVKMPDYDRVDWLNKFLKELWPFLDKAVCKTVKEIAIPIIEEKKPPQIQSITFAELTLGDLPPMLSGVKVYDTVDKEMIIEPFIKWAGNPNIVIAVKGYGVTATVQLTEVTVCMQVRATFKPLVDVFPCFSKIYVSLMQKPEIDFSLKLLGGDAMAIPGLAAYVQEVIKDIVADMLLWPKSMQVFDLNIEDKKNLGLLYVKVLSAKGLKNLENIGKSDPLVAVSLGPPHSGEKKTNPKMGTLNPVWNQDLLPFTVMDAETTIKFEVRDFERVMRDRPMGVATCPLKSLTPGEKTQLSLELKKNLNPDDPANQKSRGVLIVEVRYQPFLSEQSEAGDTGAAGDSGGSDAGNNTPARIAGGSNSLSRGITGGSGILVIEVHAAEDLDAKNNCNAMCKITVRGATADKTKTVKRNNNPIWDHHYEHYFTDAPRPDEMLKIEVFSKSKGQLLGSKEALGWISIPLHDVVTNRRLNEWYQLQEARGAGRINVELRWEPTGASQGARWGFAALDYHSGQRGKMGICSTGLRGKVGICGSAVRGKVGELSVRFPKDRLAGMEGCKEVGGGERGMHSEEREERSSKGGCWKEYEEG</sequence>
<feature type="region of interest" description="Disordered" evidence="12">
    <location>
        <begin position="391"/>
        <end position="423"/>
    </location>
</feature>
<keyword evidence="3" id="KW-0813">Transport</keyword>
<evidence type="ECO:0000256" key="1">
    <source>
        <dbReference type="ARBA" id="ARBA00004167"/>
    </source>
</evidence>
<dbReference type="Gene3D" id="2.60.40.150">
    <property type="entry name" value="C2 domain"/>
    <property type="match status" value="2"/>
</dbReference>
<dbReference type="PROSITE" id="PS51847">
    <property type="entry name" value="SMP"/>
    <property type="match status" value="1"/>
</dbReference>
<evidence type="ECO:0000256" key="13">
    <source>
        <dbReference type="SAM" id="Phobius"/>
    </source>
</evidence>
<protein>
    <submittedName>
        <fullName evidence="16">Uncharacterized protein</fullName>
    </submittedName>
</protein>
<evidence type="ECO:0000256" key="6">
    <source>
        <dbReference type="ARBA" id="ARBA00022737"/>
    </source>
</evidence>
<keyword evidence="5" id="KW-0479">Metal-binding</keyword>
<evidence type="ECO:0000313" key="17">
    <source>
        <dbReference type="Proteomes" id="UP000265515"/>
    </source>
</evidence>
<feature type="domain" description="C2" evidence="14">
    <location>
        <begin position="240"/>
        <end position="359"/>
    </location>
</feature>
<dbReference type="PANTHER" id="PTHR10774">
    <property type="entry name" value="EXTENDED SYNAPTOTAGMIN-RELATED"/>
    <property type="match status" value="1"/>
</dbReference>
<dbReference type="InterPro" id="IPR045050">
    <property type="entry name" value="Synaptotagmin_plant"/>
</dbReference>
<evidence type="ECO:0000256" key="4">
    <source>
        <dbReference type="ARBA" id="ARBA00022692"/>
    </source>
</evidence>
<comment type="similarity">
    <text evidence="2">Belongs to the synaptotagmin family.</text>
</comment>
<dbReference type="OrthoDB" id="67700at2759"/>
<keyword evidence="8 13" id="KW-1133">Transmembrane helix</keyword>
<evidence type="ECO:0000256" key="12">
    <source>
        <dbReference type="SAM" id="MobiDB-lite"/>
    </source>
</evidence>
<keyword evidence="11 13" id="KW-0472">Membrane</keyword>
<feature type="transmembrane region" description="Helical" evidence="13">
    <location>
        <begin position="6"/>
        <end position="28"/>
    </location>
</feature>
<evidence type="ECO:0000259" key="14">
    <source>
        <dbReference type="PROSITE" id="PS50004"/>
    </source>
</evidence>
<organism evidence="16 17">
    <name type="scientific">Chara braunii</name>
    <name type="common">Braun's stonewort</name>
    <dbReference type="NCBI Taxonomy" id="69332"/>
    <lineage>
        <taxon>Eukaryota</taxon>
        <taxon>Viridiplantae</taxon>
        <taxon>Streptophyta</taxon>
        <taxon>Charophyceae</taxon>
        <taxon>Charales</taxon>
        <taxon>Characeae</taxon>
        <taxon>Chara</taxon>
    </lineage>
</organism>
<dbReference type="GO" id="GO:0008289">
    <property type="term" value="F:lipid binding"/>
    <property type="evidence" value="ECO:0007669"/>
    <property type="project" value="UniProtKB-KW"/>
</dbReference>
<dbReference type="OMA" id="DIPDCYC"/>
<dbReference type="SUPFAM" id="SSF49562">
    <property type="entry name" value="C2 domain (Calcium/lipid-binding domain, CaLB)"/>
    <property type="match status" value="2"/>
</dbReference>
<name>A0A388JV42_CHABU</name>
<feature type="domain" description="SMP-LTD" evidence="15">
    <location>
        <begin position="67"/>
        <end position="248"/>
    </location>
</feature>
<reference evidence="16 17" key="1">
    <citation type="journal article" date="2018" name="Cell">
        <title>The Chara Genome: Secondary Complexity and Implications for Plant Terrestrialization.</title>
        <authorList>
            <person name="Nishiyama T."/>
            <person name="Sakayama H."/>
            <person name="Vries J.D."/>
            <person name="Buschmann H."/>
            <person name="Saint-Marcoux D."/>
            <person name="Ullrich K.K."/>
            <person name="Haas F.B."/>
            <person name="Vanderstraeten L."/>
            <person name="Becker D."/>
            <person name="Lang D."/>
            <person name="Vosolsobe S."/>
            <person name="Rombauts S."/>
            <person name="Wilhelmsson P.K.I."/>
            <person name="Janitza P."/>
            <person name="Kern R."/>
            <person name="Heyl A."/>
            <person name="Rumpler F."/>
            <person name="Villalobos L.I.A.C."/>
            <person name="Clay J.M."/>
            <person name="Skokan R."/>
            <person name="Toyoda A."/>
            <person name="Suzuki Y."/>
            <person name="Kagoshima H."/>
            <person name="Schijlen E."/>
            <person name="Tajeshwar N."/>
            <person name="Catarino B."/>
            <person name="Hetherington A.J."/>
            <person name="Saltykova A."/>
            <person name="Bonnot C."/>
            <person name="Breuninger H."/>
            <person name="Symeonidi A."/>
            <person name="Radhakrishnan G.V."/>
            <person name="Van Nieuwerburgh F."/>
            <person name="Deforce D."/>
            <person name="Chang C."/>
            <person name="Karol K.G."/>
            <person name="Hedrich R."/>
            <person name="Ulvskov P."/>
            <person name="Glockner G."/>
            <person name="Delwiche C.F."/>
            <person name="Petrasek J."/>
            <person name="Van de Peer Y."/>
            <person name="Friml J."/>
            <person name="Beilby M."/>
            <person name="Dolan L."/>
            <person name="Kohara Y."/>
            <person name="Sugano S."/>
            <person name="Fujiyama A."/>
            <person name="Delaux P.-M."/>
            <person name="Quint M."/>
            <person name="TheiBen G."/>
            <person name="Hagemann M."/>
            <person name="Harholt J."/>
            <person name="Dunand C."/>
            <person name="Zachgo S."/>
            <person name="Langdale J."/>
            <person name="Maumus F."/>
            <person name="Straeten D.V.D."/>
            <person name="Gould S.B."/>
            <person name="Rensing S.A."/>
        </authorList>
    </citation>
    <scope>NUCLEOTIDE SEQUENCE [LARGE SCALE GENOMIC DNA]</scope>
    <source>
        <strain evidence="16 17">S276</strain>
    </source>
</reference>
<dbReference type="GO" id="GO:0005783">
    <property type="term" value="C:endoplasmic reticulum"/>
    <property type="evidence" value="ECO:0007669"/>
    <property type="project" value="TreeGrafter"/>
</dbReference>
<evidence type="ECO:0000256" key="3">
    <source>
        <dbReference type="ARBA" id="ARBA00022448"/>
    </source>
</evidence>
<dbReference type="GO" id="GO:0016020">
    <property type="term" value="C:membrane"/>
    <property type="evidence" value="ECO:0007669"/>
    <property type="project" value="UniProtKB-SubCell"/>
</dbReference>
<evidence type="ECO:0000256" key="11">
    <source>
        <dbReference type="ARBA" id="ARBA00023136"/>
    </source>
</evidence>
<dbReference type="Pfam" id="PF17047">
    <property type="entry name" value="SMP_LBD"/>
    <property type="match status" value="1"/>
</dbReference>
<keyword evidence="7" id="KW-0106">Calcium</keyword>
<feature type="domain" description="C2" evidence="14">
    <location>
        <begin position="416"/>
        <end position="535"/>
    </location>
</feature>